<evidence type="ECO:0000256" key="10">
    <source>
        <dbReference type="SAM" id="MobiDB-lite"/>
    </source>
</evidence>
<evidence type="ECO:0000256" key="8">
    <source>
        <dbReference type="ARBA" id="ARBA00048679"/>
    </source>
</evidence>
<dbReference type="FunFam" id="3.30.200.20:FF:000003">
    <property type="entry name" value="Non-specific serine/threonine protein kinase"/>
    <property type="match status" value="1"/>
</dbReference>
<keyword evidence="6 9" id="KW-0067">ATP-binding</keyword>
<dbReference type="InterPro" id="IPR017441">
    <property type="entry name" value="Protein_kinase_ATP_BS"/>
</dbReference>
<dbReference type="InterPro" id="IPR000719">
    <property type="entry name" value="Prot_kinase_dom"/>
</dbReference>
<evidence type="ECO:0000256" key="5">
    <source>
        <dbReference type="ARBA" id="ARBA00022777"/>
    </source>
</evidence>
<feature type="domain" description="Protein kinase" evidence="11">
    <location>
        <begin position="40"/>
        <end position="293"/>
    </location>
</feature>
<dbReference type="GO" id="GO:0005737">
    <property type="term" value="C:cytoplasm"/>
    <property type="evidence" value="ECO:0007669"/>
    <property type="project" value="TreeGrafter"/>
</dbReference>
<dbReference type="CDD" id="cd14075">
    <property type="entry name" value="STKc_NIM1"/>
    <property type="match status" value="1"/>
</dbReference>
<dbReference type="FunFam" id="1.10.510.10:FF:000571">
    <property type="entry name" value="Maternal embryonic leucine zipper kinase"/>
    <property type="match status" value="1"/>
</dbReference>
<dbReference type="PROSITE" id="PS50011">
    <property type="entry name" value="PROTEIN_KINASE_DOM"/>
    <property type="match status" value="1"/>
</dbReference>
<sequence>MLCSPGGSSVGTAYRQLLHSLHHDQRWLTEVNLGKRVGFYRFRGELGSGNFSQVKMAIHQLTKERVAVKILDKGKLDQKTRKMLAREIGTMESIHHPNIIRLYEVVETYSKIHLVMEYASGGELFNKITTGGKIAENEAKNLFAQVISAVQFMHDHDFIHRDIKAENVFCAGPGLVKLGDFGFSTQLTEGRGQQLNTFCGSPPYAAPELFRDESYLGAPVDIWALGVLLYFMVTAQMPFKAQTVATLKKHILEGVFSIPGYVSFQCRKVIEGILKKVPQERLGLQEIRNSDWLKGVAFPVTPGASDSYSLSPTFQTPVHMTPEHHSETVLQKTDSPEILSVSEGKREGLQSGKDVIVEGNSVDNDGSVDGFLTVQRDSVSRQHSFSGSERKENEILGVEMLARKKLLRLGITSAMLEEHSSRGSRSAVIGTYRIVVHRIQRQGHLDVDAASVDDGDGLPSTVASRSASTNHSFLPSFGRRSKSAAVKSKGHKADKSNRSRTCILL</sequence>
<dbReference type="PROSITE" id="PS00108">
    <property type="entry name" value="PROTEIN_KINASE_ST"/>
    <property type="match status" value="1"/>
</dbReference>
<proteinExistence type="predicted"/>
<dbReference type="SUPFAM" id="SSF56112">
    <property type="entry name" value="Protein kinase-like (PK-like)"/>
    <property type="match status" value="1"/>
</dbReference>
<feature type="binding site" evidence="9">
    <location>
        <position position="69"/>
    </location>
    <ligand>
        <name>ATP</name>
        <dbReference type="ChEBI" id="CHEBI:30616"/>
    </ligand>
</feature>
<keyword evidence="4 9" id="KW-0547">Nucleotide-binding</keyword>
<dbReference type="InParanoid" id="A0A6L2PSF3"/>
<dbReference type="OrthoDB" id="193931at2759"/>
<protein>
    <recommendedName>
        <fullName evidence="1">non-specific serine/threonine protein kinase</fullName>
        <ecNumber evidence="1">2.7.11.1</ecNumber>
    </recommendedName>
</protein>
<keyword evidence="2" id="KW-0723">Serine/threonine-protein kinase</keyword>
<accession>A0A6L2PSF3</accession>
<keyword evidence="13" id="KW-1185">Reference proteome</keyword>
<dbReference type="InterPro" id="IPR008271">
    <property type="entry name" value="Ser/Thr_kinase_AS"/>
</dbReference>
<reference evidence="13" key="1">
    <citation type="submission" date="2020-01" db="EMBL/GenBank/DDBJ databases">
        <title>Draft genome sequence of the Termite Coptotermes fromosanus.</title>
        <authorList>
            <person name="Itakura S."/>
            <person name="Yosikawa Y."/>
            <person name="Umezawa K."/>
        </authorList>
    </citation>
    <scope>NUCLEOTIDE SEQUENCE [LARGE SCALE GENOMIC DNA]</scope>
</reference>
<evidence type="ECO:0000256" key="2">
    <source>
        <dbReference type="ARBA" id="ARBA00022527"/>
    </source>
</evidence>
<evidence type="ECO:0000256" key="4">
    <source>
        <dbReference type="ARBA" id="ARBA00022741"/>
    </source>
</evidence>
<comment type="catalytic activity">
    <reaction evidence="7">
        <text>L-threonyl-[protein] + ATP = O-phospho-L-threonyl-[protein] + ADP + H(+)</text>
        <dbReference type="Rhea" id="RHEA:46608"/>
        <dbReference type="Rhea" id="RHEA-COMP:11060"/>
        <dbReference type="Rhea" id="RHEA-COMP:11605"/>
        <dbReference type="ChEBI" id="CHEBI:15378"/>
        <dbReference type="ChEBI" id="CHEBI:30013"/>
        <dbReference type="ChEBI" id="CHEBI:30616"/>
        <dbReference type="ChEBI" id="CHEBI:61977"/>
        <dbReference type="ChEBI" id="CHEBI:456216"/>
        <dbReference type="EC" id="2.7.11.1"/>
    </reaction>
</comment>
<dbReference type="Gene3D" id="1.10.510.10">
    <property type="entry name" value="Transferase(Phosphotransferase) domain 1"/>
    <property type="match status" value="1"/>
</dbReference>
<feature type="compositionally biased region" description="Polar residues" evidence="10">
    <location>
        <begin position="461"/>
        <end position="473"/>
    </location>
</feature>
<dbReference type="GO" id="GO:0000226">
    <property type="term" value="P:microtubule cytoskeleton organization"/>
    <property type="evidence" value="ECO:0007669"/>
    <property type="project" value="TreeGrafter"/>
</dbReference>
<evidence type="ECO:0000313" key="13">
    <source>
        <dbReference type="Proteomes" id="UP000502823"/>
    </source>
</evidence>
<dbReference type="InterPro" id="IPR011009">
    <property type="entry name" value="Kinase-like_dom_sf"/>
</dbReference>
<dbReference type="GO" id="GO:0005524">
    <property type="term" value="F:ATP binding"/>
    <property type="evidence" value="ECO:0007669"/>
    <property type="project" value="UniProtKB-UniRule"/>
</dbReference>
<evidence type="ECO:0000259" key="11">
    <source>
        <dbReference type="PROSITE" id="PS50011"/>
    </source>
</evidence>
<dbReference type="EC" id="2.7.11.1" evidence="1"/>
<dbReference type="SMART" id="SM00220">
    <property type="entry name" value="S_TKc"/>
    <property type="match status" value="1"/>
</dbReference>
<evidence type="ECO:0000256" key="3">
    <source>
        <dbReference type="ARBA" id="ARBA00022679"/>
    </source>
</evidence>
<feature type="region of interest" description="Disordered" evidence="10">
    <location>
        <begin position="460"/>
        <end position="498"/>
    </location>
</feature>
<name>A0A6L2PSF3_COPFO</name>
<dbReference type="InterPro" id="IPR049571">
    <property type="entry name" value="NIM1K_STKc"/>
</dbReference>
<dbReference type="GO" id="GO:0050321">
    <property type="term" value="F:tau-protein kinase activity"/>
    <property type="evidence" value="ECO:0007669"/>
    <property type="project" value="TreeGrafter"/>
</dbReference>
<gene>
    <name evidence="12" type="ORF">Cfor_06231</name>
</gene>
<comment type="catalytic activity">
    <reaction evidence="8">
        <text>L-seryl-[protein] + ATP = O-phospho-L-seryl-[protein] + ADP + H(+)</text>
        <dbReference type="Rhea" id="RHEA:17989"/>
        <dbReference type="Rhea" id="RHEA-COMP:9863"/>
        <dbReference type="Rhea" id="RHEA-COMP:11604"/>
        <dbReference type="ChEBI" id="CHEBI:15378"/>
        <dbReference type="ChEBI" id="CHEBI:29999"/>
        <dbReference type="ChEBI" id="CHEBI:30616"/>
        <dbReference type="ChEBI" id="CHEBI:83421"/>
        <dbReference type="ChEBI" id="CHEBI:456216"/>
        <dbReference type="EC" id="2.7.11.1"/>
    </reaction>
</comment>
<evidence type="ECO:0000256" key="1">
    <source>
        <dbReference type="ARBA" id="ARBA00012513"/>
    </source>
</evidence>
<evidence type="ECO:0000256" key="7">
    <source>
        <dbReference type="ARBA" id="ARBA00047899"/>
    </source>
</evidence>
<evidence type="ECO:0000256" key="6">
    <source>
        <dbReference type="ARBA" id="ARBA00022840"/>
    </source>
</evidence>
<dbReference type="EMBL" id="BLKM01000555">
    <property type="protein sequence ID" value="GFG35553.1"/>
    <property type="molecule type" value="Genomic_DNA"/>
</dbReference>
<organism evidence="12 13">
    <name type="scientific">Coptotermes formosanus</name>
    <name type="common">Formosan subterranean termite</name>
    <dbReference type="NCBI Taxonomy" id="36987"/>
    <lineage>
        <taxon>Eukaryota</taxon>
        <taxon>Metazoa</taxon>
        <taxon>Ecdysozoa</taxon>
        <taxon>Arthropoda</taxon>
        <taxon>Hexapoda</taxon>
        <taxon>Insecta</taxon>
        <taxon>Pterygota</taxon>
        <taxon>Neoptera</taxon>
        <taxon>Polyneoptera</taxon>
        <taxon>Dictyoptera</taxon>
        <taxon>Blattodea</taxon>
        <taxon>Blattoidea</taxon>
        <taxon>Termitoidae</taxon>
        <taxon>Rhinotermitidae</taxon>
        <taxon>Coptotermes</taxon>
    </lineage>
</organism>
<dbReference type="PANTHER" id="PTHR24346:SF49">
    <property type="entry name" value="NIM1 SERINE_THREONINE PROTEIN KINASE"/>
    <property type="match status" value="1"/>
</dbReference>
<dbReference type="GO" id="GO:0035556">
    <property type="term" value="P:intracellular signal transduction"/>
    <property type="evidence" value="ECO:0007669"/>
    <property type="project" value="TreeGrafter"/>
</dbReference>
<evidence type="ECO:0000313" key="12">
    <source>
        <dbReference type="EMBL" id="GFG35553.1"/>
    </source>
</evidence>
<keyword evidence="5" id="KW-0418">Kinase</keyword>
<keyword evidence="3" id="KW-0808">Transferase</keyword>
<dbReference type="PANTHER" id="PTHR24346">
    <property type="entry name" value="MAP/MICROTUBULE AFFINITY-REGULATING KINASE"/>
    <property type="match status" value="1"/>
</dbReference>
<dbReference type="Pfam" id="PF00069">
    <property type="entry name" value="Pkinase"/>
    <property type="match status" value="1"/>
</dbReference>
<comment type="caution">
    <text evidence="12">The sequence shown here is derived from an EMBL/GenBank/DDBJ whole genome shotgun (WGS) entry which is preliminary data.</text>
</comment>
<dbReference type="PROSITE" id="PS00107">
    <property type="entry name" value="PROTEIN_KINASE_ATP"/>
    <property type="match status" value="1"/>
</dbReference>
<evidence type="ECO:0000256" key="9">
    <source>
        <dbReference type="PROSITE-ProRule" id="PRU10141"/>
    </source>
</evidence>
<dbReference type="Proteomes" id="UP000502823">
    <property type="component" value="Unassembled WGS sequence"/>
</dbReference>
<dbReference type="AlphaFoldDB" id="A0A6L2PSF3"/>